<protein>
    <submittedName>
        <fullName evidence="1">Uncharacterized protein</fullName>
    </submittedName>
</protein>
<dbReference type="Proteomes" id="UP000030740">
    <property type="component" value="Segment"/>
</dbReference>
<proteinExistence type="predicted"/>
<accession>A0A0A6Z5C8</accession>
<evidence type="ECO:0000313" key="1">
    <source>
        <dbReference type="EMBL" id="AFE86106.1"/>
    </source>
</evidence>
<reference evidence="1 2" key="1">
    <citation type="submission" date="2011-12" db="EMBL/GenBank/DDBJ databases">
        <title>Genome of multiresistant Enterobacter cloacae podovirus phiKDA1 - a new EPS depolymerase producing member of phiKMV supergroup.</title>
        <authorList>
            <person name="Dabrowski K."/>
            <person name="Hejnowicz M.S."/>
            <person name="Gajewska J."/>
            <person name="Lobocka M.B."/>
        </authorList>
    </citation>
    <scope>NUCLEOTIDE SEQUENCE [LARGE SCALE GENOMIC DNA]</scope>
</reference>
<keyword evidence="2" id="KW-1185">Reference proteome</keyword>
<sequence length="80" mass="9253">MQVNVETLQEKIKYLELCKLTPVLGISINEAYQLEAYKMLLQLLKDGARANCHCNCQFWHYDESREQCVCNSCLGVKSHD</sequence>
<gene>
    <name evidence="1" type="ORF">phiKDA1_13</name>
</gene>
<organism evidence="1 2">
    <name type="scientific">Enterobacter phage phiKDA1</name>
    <dbReference type="NCBI Taxonomy" id="1147139"/>
    <lineage>
        <taxon>Viruses</taxon>
        <taxon>Duplodnaviria</taxon>
        <taxon>Heunggongvirae</taxon>
        <taxon>Uroviricota</taxon>
        <taxon>Caudoviricetes</taxon>
        <taxon>Autographivirales</taxon>
        <taxon>Autoscriptoviridae</taxon>
        <taxon>Slopekvirinae</taxon>
        <taxon>Koutsourovirus</taxon>
        <taxon>Koutsourovirus Pec</taxon>
        <taxon>Koutsourovirus KDA1</taxon>
    </lineage>
</organism>
<dbReference type="EMBL" id="JQ267518">
    <property type="protein sequence ID" value="AFE86106.1"/>
    <property type="molecule type" value="Genomic_DNA"/>
</dbReference>
<name>A0A0A6Z5C8_9CAUD</name>
<evidence type="ECO:0000313" key="2">
    <source>
        <dbReference type="Proteomes" id="UP000030740"/>
    </source>
</evidence>